<evidence type="ECO:0000313" key="3">
    <source>
        <dbReference type="Proteomes" id="UP000499080"/>
    </source>
</evidence>
<evidence type="ECO:0000313" key="2">
    <source>
        <dbReference type="EMBL" id="GBM07058.1"/>
    </source>
</evidence>
<proteinExistence type="predicted"/>
<evidence type="ECO:0008006" key="4">
    <source>
        <dbReference type="Google" id="ProtNLM"/>
    </source>
</evidence>
<dbReference type="OrthoDB" id="7480986at2759"/>
<reference evidence="2 3" key="1">
    <citation type="journal article" date="2019" name="Sci. Rep.">
        <title>Orb-weaving spider Araneus ventricosus genome elucidates the spidroin gene catalogue.</title>
        <authorList>
            <person name="Kono N."/>
            <person name="Nakamura H."/>
            <person name="Ohtoshi R."/>
            <person name="Moran D.A.P."/>
            <person name="Shinohara A."/>
            <person name="Yoshida Y."/>
            <person name="Fujiwara M."/>
            <person name="Mori M."/>
            <person name="Tomita M."/>
            <person name="Arakawa K."/>
        </authorList>
    </citation>
    <scope>NUCLEOTIDE SEQUENCE [LARGE SCALE GENOMIC DNA]</scope>
</reference>
<gene>
    <name evidence="2" type="ORF">AVEN_25035_1</name>
</gene>
<comment type="caution">
    <text evidence="2">The sequence shown here is derived from an EMBL/GenBank/DDBJ whole genome shotgun (WGS) entry which is preliminary data.</text>
</comment>
<dbReference type="EMBL" id="BGPR01087418">
    <property type="protein sequence ID" value="GBM07058.1"/>
    <property type="molecule type" value="Genomic_DNA"/>
</dbReference>
<feature type="region of interest" description="Disordered" evidence="1">
    <location>
        <begin position="82"/>
        <end position="114"/>
    </location>
</feature>
<evidence type="ECO:0000256" key="1">
    <source>
        <dbReference type="SAM" id="MobiDB-lite"/>
    </source>
</evidence>
<name>A0A4Y2CTP5_ARAVE</name>
<sequence length="168" mass="19391">MSQGFPQLIANHCIHINFNFLHLTNCKYQPRCIKCNQNYSTIPCEIKEKIEKAVFVNCNDPGHPATWRGCKALPKVKPVHRNLKSDADITKKSEEKSDDPSTVPRKQDQIPTPEHPLPVVISVKQMFEVFQEIKFLQEFPSRLASTQKMKQTQDEEENKIVFMNALLE</sequence>
<dbReference type="AlphaFoldDB" id="A0A4Y2CTP5"/>
<keyword evidence="3" id="KW-1185">Reference proteome</keyword>
<dbReference type="Proteomes" id="UP000499080">
    <property type="component" value="Unassembled WGS sequence"/>
</dbReference>
<organism evidence="2 3">
    <name type="scientific">Araneus ventricosus</name>
    <name type="common">Orbweaver spider</name>
    <name type="synonym">Epeira ventricosa</name>
    <dbReference type="NCBI Taxonomy" id="182803"/>
    <lineage>
        <taxon>Eukaryota</taxon>
        <taxon>Metazoa</taxon>
        <taxon>Ecdysozoa</taxon>
        <taxon>Arthropoda</taxon>
        <taxon>Chelicerata</taxon>
        <taxon>Arachnida</taxon>
        <taxon>Araneae</taxon>
        <taxon>Araneomorphae</taxon>
        <taxon>Entelegynae</taxon>
        <taxon>Araneoidea</taxon>
        <taxon>Araneidae</taxon>
        <taxon>Araneus</taxon>
    </lineage>
</organism>
<accession>A0A4Y2CTP5</accession>
<feature type="compositionally biased region" description="Basic and acidic residues" evidence="1">
    <location>
        <begin position="83"/>
        <end position="99"/>
    </location>
</feature>
<protein>
    <recommendedName>
        <fullName evidence="4">Pre-C2HC domain-containing protein</fullName>
    </recommendedName>
</protein>